<dbReference type="Proteomes" id="UP000427716">
    <property type="component" value="Chromosome"/>
</dbReference>
<keyword evidence="8" id="KW-1185">Reference proteome</keyword>
<dbReference type="Pfam" id="PF02441">
    <property type="entry name" value="Flavoprotein"/>
    <property type="match status" value="1"/>
</dbReference>
<evidence type="ECO:0000313" key="7">
    <source>
        <dbReference type="EMBL" id="QGT79257.1"/>
    </source>
</evidence>
<evidence type="ECO:0000256" key="5">
    <source>
        <dbReference type="HAMAP-Rule" id="MF_01984"/>
    </source>
</evidence>
<evidence type="ECO:0000256" key="1">
    <source>
        <dbReference type="ARBA" id="ARBA00022602"/>
    </source>
</evidence>
<keyword evidence="2 5" id="KW-0285">Flavoprotein</keyword>
<dbReference type="AlphaFoldDB" id="A0A6I6D4Q2"/>
<feature type="binding site" evidence="5">
    <location>
        <begin position="107"/>
        <end position="110"/>
    </location>
    <ligand>
        <name>FMN</name>
        <dbReference type="ChEBI" id="CHEBI:58210"/>
    </ligand>
</feature>
<protein>
    <recommendedName>
        <fullName evidence="5">Flavin prenyltransferase UbiX</fullName>
        <ecNumber evidence="5">2.5.1.129</ecNumber>
    </recommendedName>
</protein>
<feature type="binding site" evidence="5">
    <location>
        <begin position="16"/>
        <end position="18"/>
    </location>
    <ligand>
        <name>FMN</name>
        <dbReference type="ChEBI" id="CHEBI:58210"/>
    </ligand>
</feature>
<evidence type="ECO:0000259" key="6">
    <source>
        <dbReference type="Pfam" id="PF02441"/>
    </source>
</evidence>
<feature type="binding site" evidence="5">
    <location>
        <position position="42"/>
    </location>
    <ligand>
        <name>FMN</name>
        <dbReference type="ChEBI" id="CHEBI:58210"/>
    </ligand>
</feature>
<dbReference type="EC" id="2.5.1.129" evidence="5"/>
<gene>
    <name evidence="5" type="primary">ubiX</name>
    <name evidence="7" type="ORF">GM160_10350</name>
</gene>
<dbReference type="KEGG" id="ghl:GM160_10350"/>
<dbReference type="InterPro" id="IPR003382">
    <property type="entry name" value="Flavoprotein"/>
</dbReference>
<comment type="catalytic activity">
    <reaction evidence="5">
        <text>dimethylallyl phosphate + FMNH2 = prenylated FMNH2 + phosphate</text>
        <dbReference type="Rhea" id="RHEA:37743"/>
        <dbReference type="ChEBI" id="CHEBI:43474"/>
        <dbReference type="ChEBI" id="CHEBI:57618"/>
        <dbReference type="ChEBI" id="CHEBI:87467"/>
        <dbReference type="ChEBI" id="CHEBI:88052"/>
        <dbReference type="EC" id="2.5.1.129"/>
    </reaction>
</comment>
<dbReference type="EMBL" id="CP046415">
    <property type="protein sequence ID" value="QGT79257.1"/>
    <property type="molecule type" value="Genomic_DNA"/>
</dbReference>
<comment type="similarity">
    <text evidence="5">Belongs to the UbiX/PAD1 family.</text>
</comment>
<keyword evidence="1 5" id="KW-0637">Prenyltransferase</keyword>
<dbReference type="GO" id="GO:0106141">
    <property type="term" value="F:flavin prenyltransferase activity"/>
    <property type="evidence" value="ECO:0007669"/>
    <property type="project" value="UniProtKB-EC"/>
</dbReference>
<dbReference type="InterPro" id="IPR036551">
    <property type="entry name" value="Flavin_trans-like"/>
</dbReference>
<evidence type="ECO:0000313" key="8">
    <source>
        <dbReference type="Proteomes" id="UP000427716"/>
    </source>
</evidence>
<sequence length="209" mass="22353">MRRRGETEHVVLAMTGASGLPYALRLLDCLIAANCRVSLIASKAAHAVAALELDDPFPARHDALAAELGGRFGATEGQVTGFARQDWTAPFASGSNPPDAMVVCPCTTGTLGAIANGLSDSLIERTADVCLKERRDLVIVPREAPLTAIALAQMTRLAELGAVILPPSPAFYHRPRTIQDLIDFTVARILDQIDVPHELHARWGERDGG</sequence>
<evidence type="ECO:0000256" key="2">
    <source>
        <dbReference type="ARBA" id="ARBA00022630"/>
    </source>
</evidence>
<feature type="binding site" evidence="5">
    <location>
        <position position="188"/>
    </location>
    <ligand>
        <name>dimethylallyl phosphate</name>
        <dbReference type="ChEBI" id="CHEBI:88052"/>
    </ligand>
</feature>
<dbReference type="HAMAP" id="MF_01984">
    <property type="entry name" value="ubiX_pad"/>
    <property type="match status" value="1"/>
</dbReference>
<dbReference type="NCBIfam" id="TIGR00421">
    <property type="entry name" value="ubiX_pad"/>
    <property type="match status" value="1"/>
</dbReference>
<reference evidence="7 8" key="1">
    <citation type="submission" date="2019-11" db="EMBL/GenBank/DDBJ databases">
        <authorList>
            <person name="Zhang J."/>
            <person name="Sun C."/>
        </authorList>
    </citation>
    <scope>NUCLEOTIDE SEQUENCE [LARGE SCALE GENOMIC DNA]</scope>
    <source>
        <strain evidence="8">sp2</strain>
    </source>
</reference>
<keyword evidence="3 5" id="KW-0288">FMN</keyword>
<accession>A0A6I6D4Q2</accession>
<evidence type="ECO:0000256" key="4">
    <source>
        <dbReference type="ARBA" id="ARBA00022679"/>
    </source>
</evidence>
<proteinExistence type="inferred from homology"/>
<feature type="binding site" evidence="5">
    <location>
        <position position="142"/>
    </location>
    <ligand>
        <name>FMN</name>
        <dbReference type="ChEBI" id="CHEBI:58210"/>
    </ligand>
</feature>
<dbReference type="InterPro" id="IPR004507">
    <property type="entry name" value="UbiX-like"/>
</dbReference>
<comment type="caution">
    <text evidence="5">Lacks conserved residue(s) required for the propagation of feature annotation.</text>
</comment>
<feature type="binding site" evidence="5">
    <location>
        <position position="172"/>
    </location>
    <ligand>
        <name>dimethylallyl phosphate</name>
        <dbReference type="ChEBI" id="CHEBI:88052"/>
    </ligand>
</feature>
<dbReference type="Gene3D" id="3.40.50.1950">
    <property type="entry name" value="Flavin prenyltransferase-like"/>
    <property type="match status" value="1"/>
</dbReference>
<name>A0A6I6D4Q2_9GAMM</name>
<keyword evidence="4 5" id="KW-0808">Transferase</keyword>
<organism evidence="7 8">
    <name type="scientific">Guyparkeria halophila</name>
    <dbReference type="NCBI Taxonomy" id="47960"/>
    <lineage>
        <taxon>Bacteria</taxon>
        <taxon>Pseudomonadati</taxon>
        <taxon>Pseudomonadota</taxon>
        <taxon>Gammaproteobacteria</taxon>
        <taxon>Chromatiales</taxon>
        <taxon>Thioalkalibacteraceae</taxon>
        <taxon>Guyparkeria</taxon>
    </lineage>
</organism>
<comment type="function">
    <text evidence="5">Flavin prenyltransferase that catalyzes the synthesis of the prenylated FMN cofactor (prenyl-FMN) for 4-hydroxy-3-polyprenylbenzoic acid decarboxylase UbiD. The prenyltransferase is metal-independent and links a dimethylallyl moiety from dimethylallyl monophosphate (DMAP) to the flavin N5 and C6 atoms of FMN.</text>
</comment>
<feature type="domain" description="Flavoprotein" evidence="6">
    <location>
        <begin position="9"/>
        <end position="192"/>
    </location>
</feature>
<dbReference type="RefSeq" id="WP_156574965.1">
    <property type="nucleotide sequence ID" value="NZ_CP046415.1"/>
</dbReference>
<evidence type="ECO:0000256" key="3">
    <source>
        <dbReference type="ARBA" id="ARBA00022643"/>
    </source>
</evidence>
<dbReference type="SUPFAM" id="SSF52507">
    <property type="entry name" value="Homo-oligomeric flavin-containing Cys decarboxylases, HFCD"/>
    <property type="match status" value="1"/>
</dbReference>